<evidence type="ECO:0000256" key="2">
    <source>
        <dbReference type="SAM" id="Phobius"/>
    </source>
</evidence>
<dbReference type="AlphaFoldDB" id="A0A6G1LCY0"/>
<feature type="compositionally biased region" description="Polar residues" evidence="1">
    <location>
        <begin position="192"/>
        <end position="210"/>
    </location>
</feature>
<evidence type="ECO:0000256" key="1">
    <source>
        <dbReference type="SAM" id="MobiDB-lite"/>
    </source>
</evidence>
<dbReference type="OrthoDB" id="5335167at2759"/>
<feature type="transmembrane region" description="Helical" evidence="2">
    <location>
        <begin position="62"/>
        <end position="91"/>
    </location>
</feature>
<reference evidence="4" key="1">
    <citation type="journal article" date="2020" name="Stud. Mycol.">
        <title>101 Dothideomycetes genomes: a test case for predicting lifestyles and emergence of pathogens.</title>
        <authorList>
            <person name="Haridas S."/>
            <person name="Albert R."/>
            <person name="Binder M."/>
            <person name="Bloem J."/>
            <person name="Labutti K."/>
            <person name="Salamov A."/>
            <person name="Andreopoulos B."/>
            <person name="Baker S."/>
            <person name="Barry K."/>
            <person name="Bills G."/>
            <person name="Bluhm B."/>
            <person name="Cannon C."/>
            <person name="Castanera R."/>
            <person name="Culley D."/>
            <person name="Daum C."/>
            <person name="Ezra D."/>
            <person name="Gonzalez J."/>
            <person name="Henrissat B."/>
            <person name="Kuo A."/>
            <person name="Liang C."/>
            <person name="Lipzen A."/>
            <person name="Lutzoni F."/>
            <person name="Magnuson J."/>
            <person name="Mondo S."/>
            <person name="Nolan M."/>
            <person name="Ohm R."/>
            <person name="Pangilinan J."/>
            <person name="Park H.-J."/>
            <person name="Ramirez L."/>
            <person name="Alfaro M."/>
            <person name="Sun H."/>
            <person name="Tritt A."/>
            <person name="Yoshinaga Y."/>
            <person name="Zwiers L.-H."/>
            <person name="Turgeon B."/>
            <person name="Goodwin S."/>
            <person name="Spatafora J."/>
            <person name="Crous P."/>
            <person name="Grigoriev I."/>
        </authorList>
    </citation>
    <scope>NUCLEOTIDE SEQUENCE</scope>
    <source>
        <strain evidence="4">CBS 116005</strain>
    </source>
</reference>
<feature type="chain" id="PRO_5026346004" evidence="3">
    <location>
        <begin position="27"/>
        <end position="313"/>
    </location>
</feature>
<evidence type="ECO:0000313" key="5">
    <source>
        <dbReference type="Proteomes" id="UP000799436"/>
    </source>
</evidence>
<feature type="signal peptide" evidence="3">
    <location>
        <begin position="1"/>
        <end position="26"/>
    </location>
</feature>
<evidence type="ECO:0000256" key="3">
    <source>
        <dbReference type="SAM" id="SignalP"/>
    </source>
</evidence>
<feature type="region of interest" description="Disordered" evidence="1">
    <location>
        <begin position="192"/>
        <end position="217"/>
    </location>
</feature>
<keyword evidence="2" id="KW-0812">Transmembrane</keyword>
<proteinExistence type="predicted"/>
<name>A0A6G1LCY0_9PEZI</name>
<dbReference type="Proteomes" id="UP000799436">
    <property type="component" value="Unassembled WGS sequence"/>
</dbReference>
<keyword evidence="2" id="KW-0472">Membrane</keyword>
<keyword evidence="5" id="KW-1185">Reference proteome</keyword>
<protein>
    <submittedName>
        <fullName evidence="4">Uncharacterized protein</fullName>
    </submittedName>
</protein>
<dbReference type="EMBL" id="ML995823">
    <property type="protein sequence ID" value="KAF2770801.1"/>
    <property type="molecule type" value="Genomic_DNA"/>
</dbReference>
<gene>
    <name evidence="4" type="ORF">EJ03DRAFT_55736</name>
</gene>
<sequence>MHSDKLISLPLLVVAAVLLISPFAATMPTAIAVRPAGAVGEHFDAAELVKRITLKAATKILLAFTLTALVCYSPAAVATPVGWACAVLAIYSMAMVISGKFRNAGTTAAAAAGRRDVEELFTSMHTHHYPSIDSMSTMNQLVGNYTGGEPIKAMSCNNPGAANCFDAYYSNHLHSDNVTTVHTLALRPGGWSASNTTSNAKRSQTPTEGESSGDAANGTPVFGNYVWYDESTSDETAMGYDGGFPMDLADVVAEDANFKDPGYVCLNLLDVTANSLATVGYVSVQQDEAAEDPDNELSYLSTCNGLTSSGYIG</sequence>
<evidence type="ECO:0000313" key="4">
    <source>
        <dbReference type="EMBL" id="KAF2770801.1"/>
    </source>
</evidence>
<accession>A0A6G1LCY0</accession>
<keyword evidence="2" id="KW-1133">Transmembrane helix</keyword>
<organism evidence="4 5">
    <name type="scientific">Teratosphaeria nubilosa</name>
    <dbReference type="NCBI Taxonomy" id="161662"/>
    <lineage>
        <taxon>Eukaryota</taxon>
        <taxon>Fungi</taxon>
        <taxon>Dikarya</taxon>
        <taxon>Ascomycota</taxon>
        <taxon>Pezizomycotina</taxon>
        <taxon>Dothideomycetes</taxon>
        <taxon>Dothideomycetidae</taxon>
        <taxon>Mycosphaerellales</taxon>
        <taxon>Teratosphaeriaceae</taxon>
        <taxon>Teratosphaeria</taxon>
    </lineage>
</organism>
<keyword evidence="3" id="KW-0732">Signal</keyword>